<dbReference type="RefSeq" id="WP_191187621.1">
    <property type="nucleotide sequence ID" value="NZ_JACWMY010000002.1"/>
</dbReference>
<proteinExistence type="predicted"/>
<evidence type="ECO:0000313" key="2">
    <source>
        <dbReference type="Proteomes" id="UP000606600"/>
    </source>
</evidence>
<dbReference type="Proteomes" id="UP000606600">
    <property type="component" value="Unassembled WGS sequence"/>
</dbReference>
<sequence>MYYAGKFYEVFKKDLCDWVWNNKKLLRKITPHNLKYLFEFHANRGLSIDLRRFEPEYYLEVFYPPEIKKASIDEFVRKACVVIAQNLQRDGRTDLTLTITVRHMVSEQSHWKTFLIDENFNGKLLWPLTKNRKIGITTSTIYLSLMTLNDFNALNKDESAAAAIHGKFVDIRYEDNFKVALYSHPEFYVEVFYEGKNNQIVRCRAFTSATQLAAYIHLT</sequence>
<dbReference type="EMBL" id="JACWMY010000002">
    <property type="protein sequence ID" value="MBD1362947.1"/>
    <property type="molecule type" value="Genomic_DNA"/>
</dbReference>
<gene>
    <name evidence="1" type="ORF">IDJ77_03915</name>
</gene>
<reference evidence="1 2" key="1">
    <citation type="submission" date="2020-09" db="EMBL/GenBank/DDBJ databases">
        <title>Novel species of Mucilaginibacter isolated from a glacier on the Tibetan Plateau.</title>
        <authorList>
            <person name="Liu Q."/>
            <person name="Xin Y.-H."/>
        </authorList>
    </citation>
    <scope>NUCLEOTIDE SEQUENCE [LARGE SCALE GENOMIC DNA]</scope>
    <source>
        <strain evidence="1 2">ZT4R22</strain>
    </source>
</reference>
<name>A0ABR7WN74_9SPHI</name>
<comment type="caution">
    <text evidence="1">The sequence shown here is derived from an EMBL/GenBank/DDBJ whole genome shotgun (WGS) entry which is preliminary data.</text>
</comment>
<organism evidence="1 2">
    <name type="scientific">Mucilaginibacter pankratovii</name>
    <dbReference type="NCBI Taxonomy" id="2772110"/>
    <lineage>
        <taxon>Bacteria</taxon>
        <taxon>Pseudomonadati</taxon>
        <taxon>Bacteroidota</taxon>
        <taxon>Sphingobacteriia</taxon>
        <taxon>Sphingobacteriales</taxon>
        <taxon>Sphingobacteriaceae</taxon>
        <taxon>Mucilaginibacter</taxon>
    </lineage>
</organism>
<protein>
    <submittedName>
        <fullName evidence="1">Uncharacterized protein</fullName>
    </submittedName>
</protein>
<keyword evidence="2" id="KW-1185">Reference proteome</keyword>
<accession>A0ABR7WN74</accession>
<evidence type="ECO:0000313" key="1">
    <source>
        <dbReference type="EMBL" id="MBD1362947.1"/>
    </source>
</evidence>